<name>A0A6G1BP46_9ORYZ</name>
<dbReference type="AlphaFoldDB" id="A0A6G1BP46"/>
<protein>
    <submittedName>
        <fullName evidence="2">Uncharacterized protein</fullName>
    </submittedName>
</protein>
<keyword evidence="3" id="KW-1185">Reference proteome</keyword>
<sequence>MARSMQHRPTPSPIASLCPPSWPPATPRSDPSVAPEAHVLLCLLPPLTLTPVAFRSSSPSTDDDTACPPLLRPSLSPSGSAVEQGHCWWRREEVLWWCRRKRRWGRKGRRARKYRPDADPAVEHNANLGVRSNGILRTRGHTHQRWR</sequence>
<feature type="compositionally biased region" description="Low complexity" evidence="1">
    <location>
        <begin position="68"/>
        <end position="80"/>
    </location>
</feature>
<organism evidence="2 3">
    <name type="scientific">Oryza meyeriana var. granulata</name>
    <dbReference type="NCBI Taxonomy" id="110450"/>
    <lineage>
        <taxon>Eukaryota</taxon>
        <taxon>Viridiplantae</taxon>
        <taxon>Streptophyta</taxon>
        <taxon>Embryophyta</taxon>
        <taxon>Tracheophyta</taxon>
        <taxon>Spermatophyta</taxon>
        <taxon>Magnoliopsida</taxon>
        <taxon>Liliopsida</taxon>
        <taxon>Poales</taxon>
        <taxon>Poaceae</taxon>
        <taxon>BOP clade</taxon>
        <taxon>Oryzoideae</taxon>
        <taxon>Oryzeae</taxon>
        <taxon>Oryzinae</taxon>
        <taxon>Oryza</taxon>
        <taxon>Oryza meyeriana</taxon>
    </lineage>
</organism>
<evidence type="ECO:0000256" key="1">
    <source>
        <dbReference type="SAM" id="MobiDB-lite"/>
    </source>
</evidence>
<comment type="caution">
    <text evidence="2">The sequence shown here is derived from an EMBL/GenBank/DDBJ whole genome shotgun (WGS) entry which is preliminary data.</text>
</comment>
<feature type="region of interest" description="Disordered" evidence="1">
    <location>
        <begin position="1"/>
        <end position="30"/>
    </location>
</feature>
<accession>A0A6G1BP46</accession>
<reference evidence="2 3" key="1">
    <citation type="submission" date="2019-11" db="EMBL/GenBank/DDBJ databases">
        <title>Whole genome sequence of Oryza granulata.</title>
        <authorList>
            <person name="Li W."/>
        </authorList>
    </citation>
    <scope>NUCLEOTIDE SEQUENCE [LARGE SCALE GENOMIC DNA]</scope>
    <source>
        <strain evidence="3">cv. Menghai</strain>
        <tissue evidence="2">Leaf</tissue>
    </source>
</reference>
<dbReference type="EMBL" id="SPHZ02000012">
    <property type="protein sequence ID" value="KAF0889720.1"/>
    <property type="molecule type" value="Genomic_DNA"/>
</dbReference>
<feature type="region of interest" description="Disordered" evidence="1">
    <location>
        <begin position="53"/>
        <end position="81"/>
    </location>
</feature>
<evidence type="ECO:0000313" key="3">
    <source>
        <dbReference type="Proteomes" id="UP000479710"/>
    </source>
</evidence>
<dbReference type="Proteomes" id="UP000479710">
    <property type="component" value="Unassembled WGS sequence"/>
</dbReference>
<gene>
    <name evidence="2" type="ORF">E2562_030512</name>
</gene>
<proteinExistence type="predicted"/>
<evidence type="ECO:0000313" key="2">
    <source>
        <dbReference type="EMBL" id="KAF0889720.1"/>
    </source>
</evidence>